<organism evidence="2 3">
    <name type="scientific">Lithocarpus litseifolius</name>
    <dbReference type="NCBI Taxonomy" id="425828"/>
    <lineage>
        <taxon>Eukaryota</taxon>
        <taxon>Viridiplantae</taxon>
        <taxon>Streptophyta</taxon>
        <taxon>Embryophyta</taxon>
        <taxon>Tracheophyta</taxon>
        <taxon>Spermatophyta</taxon>
        <taxon>Magnoliopsida</taxon>
        <taxon>eudicotyledons</taxon>
        <taxon>Gunneridae</taxon>
        <taxon>Pentapetalae</taxon>
        <taxon>rosids</taxon>
        <taxon>fabids</taxon>
        <taxon>Fagales</taxon>
        <taxon>Fagaceae</taxon>
        <taxon>Lithocarpus</taxon>
    </lineage>
</organism>
<accession>A0AAW2DA28</accession>
<keyword evidence="3" id="KW-1185">Reference proteome</keyword>
<protein>
    <recommendedName>
        <fullName evidence="4">Pectinesterase inhibitor domain-containing protein</fullName>
    </recommendedName>
</protein>
<gene>
    <name evidence="2" type="ORF">SO802_008964</name>
</gene>
<feature type="region of interest" description="Disordered" evidence="1">
    <location>
        <begin position="125"/>
        <end position="146"/>
    </location>
</feature>
<comment type="caution">
    <text evidence="2">The sequence shown here is derived from an EMBL/GenBank/DDBJ whole genome shotgun (WGS) entry which is preliminary data.</text>
</comment>
<evidence type="ECO:0000313" key="3">
    <source>
        <dbReference type="Proteomes" id="UP001459277"/>
    </source>
</evidence>
<evidence type="ECO:0000313" key="2">
    <source>
        <dbReference type="EMBL" id="KAL0007462.1"/>
    </source>
</evidence>
<sequence>MDTRLSIPINPNKATEKKLHIRSENEFVGGENGDDEDRVTEWEVGLPSVDDLTPLSQLLIPSELASAFSISPEPYRTAVEVNRTSQTTFSTLHGVNHSTAKGSLFETTNPDPDPDQDPMVVEADENEISDRDGSGSNSKRSRKDDECCVEIEADSALRKNKNDESSATAKISDSQTWWINVAMTDQETCLDGLGREESGLIALVWRGAERVSDGNPADDLVEIINKNRTAQKLSTLSDTPGLGCMALQYVELCKENCTSNNTVECKPSEDDFTEIFAPNCGVELPTIDTITGHIVGCQSKYLEPSLAFSQVLVKDKKSLSLLKNKSHTEVGVGMVGVHKGPFLWCVLFSSGKKNSTFVLEDHGIGIKQKNGCYSGSSTPCNGGQKKSAMWINIMFLGFLFVFHLQLL</sequence>
<evidence type="ECO:0008006" key="4">
    <source>
        <dbReference type="Google" id="ProtNLM"/>
    </source>
</evidence>
<evidence type="ECO:0000256" key="1">
    <source>
        <dbReference type="SAM" id="MobiDB-lite"/>
    </source>
</evidence>
<proteinExistence type="predicted"/>
<dbReference type="AlphaFoldDB" id="A0AAW2DA28"/>
<reference evidence="2 3" key="1">
    <citation type="submission" date="2024-01" db="EMBL/GenBank/DDBJ databases">
        <title>A telomere-to-telomere, gap-free genome of sweet tea (Lithocarpus litseifolius).</title>
        <authorList>
            <person name="Zhou J."/>
        </authorList>
    </citation>
    <scope>NUCLEOTIDE SEQUENCE [LARGE SCALE GENOMIC DNA]</scope>
    <source>
        <strain evidence="2">Zhou-2022a</strain>
        <tissue evidence="2">Leaf</tissue>
    </source>
</reference>
<dbReference type="EMBL" id="JAZDWU010000003">
    <property type="protein sequence ID" value="KAL0007462.1"/>
    <property type="molecule type" value="Genomic_DNA"/>
</dbReference>
<dbReference type="PANTHER" id="PTHR34537">
    <property type="entry name" value="OS08G0459300 PROTEIN"/>
    <property type="match status" value="1"/>
</dbReference>
<dbReference type="PANTHER" id="PTHR34537:SF2">
    <property type="entry name" value="FERREDOXIN-LIKE PROTEIN"/>
    <property type="match status" value="1"/>
</dbReference>
<dbReference type="Proteomes" id="UP001459277">
    <property type="component" value="Unassembled WGS sequence"/>
</dbReference>
<name>A0AAW2DA28_9ROSI</name>